<reference evidence="1 2" key="2">
    <citation type="submission" date="2018-11" db="EMBL/GenBank/DDBJ databases">
        <authorList>
            <consortium name="Pathogen Informatics"/>
        </authorList>
    </citation>
    <scope>NUCLEOTIDE SEQUENCE [LARGE SCALE GENOMIC DNA]</scope>
</reference>
<evidence type="ECO:0000313" key="3">
    <source>
        <dbReference type="WBParaSite" id="TCLT_0001026001-mRNA-1"/>
    </source>
</evidence>
<dbReference type="EMBL" id="UYYF01005029">
    <property type="protein sequence ID" value="VDN07931.1"/>
    <property type="molecule type" value="Genomic_DNA"/>
</dbReference>
<dbReference type="Proteomes" id="UP000276776">
    <property type="component" value="Unassembled WGS sequence"/>
</dbReference>
<evidence type="ECO:0000313" key="1">
    <source>
        <dbReference type="EMBL" id="VDN07931.1"/>
    </source>
</evidence>
<sequence>MAELAGWQQAVGNNDAMAIENSSNRSGGGSGSKQQLKALTLLAGWHVARNSARIMLTARQICCKSAN</sequence>
<organism evidence="3">
    <name type="scientific">Thelazia callipaeda</name>
    <name type="common">Oriental eyeworm</name>
    <name type="synonym">Parasitic nematode</name>
    <dbReference type="NCBI Taxonomy" id="103827"/>
    <lineage>
        <taxon>Eukaryota</taxon>
        <taxon>Metazoa</taxon>
        <taxon>Ecdysozoa</taxon>
        <taxon>Nematoda</taxon>
        <taxon>Chromadorea</taxon>
        <taxon>Rhabditida</taxon>
        <taxon>Spirurina</taxon>
        <taxon>Spiruromorpha</taxon>
        <taxon>Thelazioidea</taxon>
        <taxon>Thelaziidae</taxon>
        <taxon>Thelazia</taxon>
    </lineage>
</organism>
<proteinExistence type="predicted"/>
<dbReference type="AlphaFoldDB" id="A0A0N5DAQ5"/>
<protein>
    <submittedName>
        <fullName evidence="3">Lipoprotein</fullName>
    </submittedName>
</protein>
<reference evidence="3" key="1">
    <citation type="submission" date="2017-02" db="UniProtKB">
        <authorList>
            <consortium name="WormBaseParasite"/>
        </authorList>
    </citation>
    <scope>IDENTIFICATION</scope>
</reference>
<accession>A0A0N5DAQ5</accession>
<name>A0A0N5DAQ5_THECL</name>
<gene>
    <name evidence="1" type="ORF">TCLT_LOCUS10249</name>
</gene>
<dbReference type="WBParaSite" id="TCLT_0001026001-mRNA-1">
    <property type="protein sequence ID" value="TCLT_0001026001-mRNA-1"/>
    <property type="gene ID" value="TCLT_0001026001"/>
</dbReference>
<evidence type="ECO:0000313" key="2">
    <source>
        <dbReference type="Proteomes" id="UP000276776"/>
    </source>
</evidence>
<keyword evidence="2" id="KW-1185">Reference proteome</keyword>